<dbReference type="Pfam" id="PF03372">
    <property type="entry name" value="Exo_endo_phos"/>
    <property type="match status" value="1"/>
</dbReference>
<reference evidence="4" key="1">
    <citation type="submission" date="2025-08" db="UniProtKB">
        <authorList>
            <consortium name="RefSeq"/>
        </authorList>
    </citation>
    <scope>IDENTIFICATION</scope>
    <source>
        <tissue evidence="4">Gonads</tissue>
    </source>
</reference>
<dbReference type="Gene3D" id="3.60.10.10">
    <property type="entry name" value="Endonuclease/exonuclease/phosphatase"/>
    <property type="match status" value="1"/>
</dbReference>
<dbReference type="InterPro" id="IPR027124">
    <property type="entry name" value="Swc5/CFDP1/2"/>
</dbReference>
<protein>
    <submittedName>
        <fullName evidence="4">Craniofacial development protein 2-like</fullName>
    </submittedName>
</protein>
<dbReference type="SUPFAM" id="SSF56219">
    <property type="entry name" value="DNase I-like"/>
    <property type="match status" value="1"/>
</dbReference>
<dbReference type="OrthoDB" id="6767704at2759"/>
<evidence type="ECO:0000313" key="3">
    <source>
        <dbReference type="Proteomes" id="UP000504635"/>
    </source>
</evidence>
<dbReference type="GeneID" id="115875766"/>
<dbReference type="KEGG" id="soy:115875766"/>
<feature type="domain" description="Endonuclease/exonuclease/phosphatase" evidence="2">
    <location>
        <begin position="35"/>
        <end position="176"/>
    </location>
</feature>
<evidence type="ECO:0000313" key="4">
    <source>
        <dbReference type="RefSeq" id="XP_030747131.1"/>
    </source>
</evidence>
<proteinExistence type="predicted"/>
<gene>
    <name evidence="4" type="primary">LOC115875766</name>
</gene>
<dbReference type="RefSeq" id="XP_030747131.1">
    <property type="nucleotide sequence ID" value="XM_030891271.1"/>
</dbReference>
<feature type="region of interest" description="Disordered" evidence="1">
    <location>
        <begin position="1"/>
        <end position="20"/>
    </location>
</feature>
<accession>A0A6J2X7H1</accession>
<dbReference type="PANTHER" id="PTHR23227:SF67">
    <property type="entry name" value="CRANIOFACIAL DEVELOPMENT PROTEIN 2-LIKE"/>
    <property type="match status" value="1"/>
</dbReference>
<evidence type="ECO:0000256" key="1">
    <source>
        <dbReference type="SAM" id="MobiDB-lite"/>
    </source>
</evidence>
<dbReference type="PANTHER" id="PTHR23227">
    <property type="entry name" value="BUCENTAUR RELATED"/>
    <property type="match status" value="1"/>
</dbReference>
<dbReference type="GO" id="GO:0003824">
    <property type="term" value="F:catalytic activity"/>
    <property type="evidence" value="ECO:0007669"/>
    <property type="project" value="InterPro"/>
</dbReference>
<name>A0A6J2X7H1_SITOR</name>
<dbReference type="Proteomes" id="UP000504635">
    <property type="component" value="Unplaced"/>
</dbReference>
<dbReference type="InterPro" id="IPR036691">
    <property type="entry name" value="Endo/exonu/phosph_ase_sf"/>
</dbReference>
<keyword evidence="3" id="KW-1185">Reference proteome</keyword>
<dbReference type="AlphaFoldDB" id="A0A6J2X7H1"/>
<organism evidence="3 4">
    <name type="scientific">Sitophilus oryzae</name>
    <name type="common">Rice weevil</name>
    <name type="synonym">Curculio oryzae</name>
    <dbReference type="NCBI Taxonomy" id="7048"/>
    <lineage>
        <taxon>Eukaryota</taxon>
        <taxon>Metazoa</taxon>
        <taxon>Ecdysozoa</taxon>
        <taxon>Arthropoda</taxon>
        <taxon>Hexapoda</taxon>
        <taxon>Insecta</taxon>
        <taxon>Pterygota</taxon>
        <taxon>Neoptera</taxon>
        <taxon>Endopterygota</taxon>
        <taxon>Coleoptera</taxon>
        <taxon>Polyphaga</taxon>
        <taxon>Cucujiformia</taxon>
        <taxon>Curculionidae</taxon>
        <taxon>Dryophthorinae</taxon>
        <taxon>Sitophilus</taxon>
    </lineage>
</organism>
<dbReference type="InParanoid" id="A0A6J2X7H1"/>
<dbReference type="InterPro" id="IPR005135">
    <property type="entry name" value="Endo/exonuclease/phosphatase"/>
</dbReference>
<evidence type="ECO:0000259" key="2">
    <source>
        <dbReference type="Pfam" id="PF03372"/>
    </source>
</evidence>
<sequence length="214" mass="23935">MRKICLEDSGGGKNSLAPTTKITRSCQRPHSLYIATYNARTLSSDEKLLELEEELKNIKWDILGISEARRIGEGQVILKSGNTLCYSGEETAIRGVGILVHKKYKDMIVDVKNISPRVICLTIKLNKKYSVKVIQAYAPTTESTDDELENFYEDVSTALQNGKTHYTMLIGDFNAKVGSKQDEAETSVSYHGLGSRNERGDTLIDFAHHNKLYT</sequence>